<proteinExistence type="predicted"/>
<evidence type="ECO:0000313" key="1">
    <source>
        <dbReference type="EMBL" id="SVE23986.1"/>
    </source>
</evidence>
<organism evidence="1">
    <name type="scientific">marine metagenome</name>
    <dbReference type="NCBI Taxonomy" id="408172"/>
    <lineage>
        <taxon>unclassified sequences</taxon>
        <taxon>metagenomes</taxon>
        <taxon>ecological metagenomes</taxon>
    </lineage>
</organism>
<feature type="non-terminal residue" evidence="1">
    <location>
        <position position="1"/>
    </location>
</feature>
<dbReference type="AlphaFoldDB" id="A0A383BUS7"/>
<gene>
    <name evidence="1" type="ORF">METZ01_LOCUS476840</name>
</gene>
<name>A0A383BUS7_9ZZZZ</name>
<accession>A0A383BUS7</accession>
<dbReference type="EMBL" id="UINC01203632">
    <property type="protein sequence ID" value="SVE23986.1"/>
    <property type="molecule type" value="Genomic_DNA"/>
</dbReference>
<reference evidence="1" key="1">
    <citation type="submission" date="2018-05" db="EMBL/GenBank/DDBJ databases">
        <authorList>
            <person name="Lanie J.A."/>
            <person name="Ng W.-L."/>
            <person name="Kazmierczak K.M."/>
            <person name="Andrzejewski T.M."/>
            <person name="Davidsen T.M."/>
            <person name="Wayne K.J."/>
            <person name="Tettelin H."/>
            <person name="Glass J.I."/>
            <person name="Rusch D."/>
            <person name="Podicherti R."/>
            <person name="Tsui H.-C.T."/>
            <person name="Winkler M.E."/>
        </authorList>
    </citation>
    <scope>NUCLEOTIDE SEQUENCE</scope>
</reference>
<sequence length="244" mass="26891">KNPHFSKQGRTYFQITTSQKKDIPYYIKGAQSLAIKHEGMTQRKSATASSDINELMSLYFLVHPTEKANTEKAANTWHLGTKKSRSKVFLPTGSIGVVKADSTTITYSGLGELLNKPDADAITNIRIGWHNARAVEKDLKTILGRRTIQSYHWVPKVKPGKGDDGVNSSNPSDIILKLSDDSYIGYSNKATVGKDTTPKFNTNVNAFYGKVGDSTQLTSIQKIMNDSWNHAVQSVDSTHINATT</sequence>
<protein>
    <submittedName>
        <fullName evidence="1">Uncharacterized protein</fullName>
    </submittedName>
</protein>
<feature type="non-terminal residue" evidence="1">
    <location>
        <position position="244"/>
    </location>
</feature>